<dbReference type="Proteomes" id="UP000515237">
    <property type="component" value="Chromosome"/>
</dbReference>
<protein>
    <submittedName>
        <fullName evidence="2">Chloramphenicol acetyltransferase</fullName>
    </submittedName>
</protein>
<sequence>MKKELAVATWNRKEHFQFFSRFEEPFFSLVTNVDATAAYKKVKTVGGSFYLYYLYQSLAAVNTIENFRYRIEEDKVFCYDTIHASPTVLRDDTTFGFSFFEFQADFKNFAEGANRAIEKIKALSGLGLNENTGRLDVIHYSAIPWVSFTSLSHARSFTYKDSVPKITFGKYFWEQDKLWLPVSLTVHHGLMDGYHVGEFFKKFQDLLNE</sequence>
<accession>A0A7G7G4A8</accession>
<dbReference type="AlphaFoldDB" id="A0A7G7G4A8"/>
<dbReference type="SMART" id="SM01059">
    <property type="entry name" value="CAT"/>
    <property type="match status" value="1"/>
</dbReference>
<reference evidence="2 3" key="1">
    <citation type="journal article" date="2018" name="Int. J. Syst. Evol. Microbiol.">
        <title>Adhaeribacter swui sp. nov., isolated from wet mud.</title>
        <authorList>
            <person name="Kim D.U."/>
            <person name="Kim K.W."/>
            <person name="Kang M.S."/>
            <person name="Kim J.Y."/>
            <person name="Jang J.H."/>
            <person name="Kim M.K."/>
        </authorList>
    </citation>
    <scope>NUCLEOTIDE SEQUENCE [LARGE SCALE GENOMIC DNA]</scope>
    <source>
        <strain evidence="2 3">KCTC 52873</strain>
    </source>
</reference>
<keyword evidence="3" id="KW-1185">Reference proteome</keyword>
<dbReference type="EMBL" id="CP055156">
    <property type="protein sequence ID" value="QNF31992.1"/>
    <property type="molecule type" value="Genomic_DNA"/>
</dbReference>
<evidence type="ECO:0000256" key="1">
    <source>
        <dbReference type="PIRSR" id="PIRSR000440-1"/>
    </source>
</evidence>
<gene>
    <name evidence="2" type="ORF">HUW51_04340</name>
</gene>
<dbReference type="InterPro" id="IPR001707">
    <property type="entry name" value="Cmp_AcTrfase"/>
</dbReference>
<organism evidence="2 3">
    <name type="scientific">Adhaeribacter swui</name>
    <dbReference type="NCBI Taxonomy" id="2086471"/>
    <lineage>
        <taxon>Bacteria</taxon>
        <taxon>Pseudomonadati</taxon>
        <taxon>Bacteroidota</taxon>
        <taxon>Cytophagia</taxon>
        <taxon>Cytophagales</taxon>
        <taxon>Hymenobacteraceae</taxon>
        <taxon>Adhaeribacter</taxon>
    </lineage>
</organism>
<dbReference type="Pfam" id="PF00302">
    <property type="entry name" value="CAT"/>
    <property type="match status" value="1"/>
</dbReference>
<evidence type="ECO:0000313" key="3">
    <source>
        <dbReference type="Proteomes" id="UP000515237"/>
    </source>
</evidence>
<dbReference type="Gene3D" id="3.30.559.10">
    <property type="entry name" value="Chloramphenicol acetyltransferase-like domain"/>
    <property type="match status" value="1"/>
</dbReference>
<dbReference type="PANTHER" id="PTHR38474">
    <property type="entry name" value="SLR0299 PROTEIN"/>
    <property type="match status" value="1"/>
</dbReference>
<dbReference type="KEGG" id="aswu:HUW51_04340"/>
<dbReference type="PIRSF" id="PIRSF000440">
    <property type="entry name" value="CAT"/>
    <property type="match status" value="1"/>
</dbReference>
<proteinExistence type="predicted"/>
<dbReference type="RefSeq" id="WP_185272775.1">
    <property type="nucleotide sequence ID" value="NZ_CP055156.1"/>
</dbReference>
<feature type="active site" description="Proton acceptor" evidence="1">
    <location>
        <position position="188"/>
    </location>
</feature>
<keyword evidence="2" id="KW-0808">Transferase</keyword>
<dbReference type="PANTHER" id="PTHR38474:SF1">
    <property type="entry name" value="SLR0299 PROTEIN"/>
    <property type="match status" value="1"/>
</dbReference>
<dbReference type="InterPro" id="IPR023213">
    <property type="entry name" value="CAT-like_dom_sf"/>
</dbReference>
<name>A0A7G7G4A8_9BACT</name>
<dbReference type="GO" id="GO:0008811">
    <property type="term" value="F:chloramphenicol O-acetyltransferase activity"/>
    <property type="evidence" value="ECO:0007669"/>
    <property type="project" value="InterPro"/>
</dbReference>
<evidence type="ECO:0000313" key="2">
    <source>
        <dbReference type="EMBL" id="QNF31992.1"/>
    </source>
</evidence>
<dbReference type="SUPFAM" id="SSF52777">
    <property type="entry name" value="CoA-dependent acyltransferases"/>
    <property type="match status" value="1"/>
</dbReference>